<dbReference type="InterPro" id="IPR002181">
    <property type="entry name" value="Fibrinogen_a/b/g_C_dom"/>
</dbReference>
<dbReference type="InterPro" id="IPR014716">
    <property type="entry name" value="Fibrinogen_a/b/g_C_1"/>
</dbReference>
<keyword evidence="4" id="KW-1185">Reference proteome</keyword>
<dbReference type="Proteomes" id="UP000887566">
    <property type="component" value="Unplaced"/>
</dbReference>
<dbReference type="InterPro" id="IPR036465">
    <property type="entry name" value="vWFA_dom_sf"/>
</dbReference>
<dbReference type="SUPFAM" id="SSF53300">
    <property type="entry name" value="vWA-like"/>
    <property type="match status" value="1"/>
</dbReference>
<dbReference type="Pfam" id="PF00147">
    <property type="entry name" value="Fibrinogen_C"/>
    <property type="match status" value="1"/>
</dbReference>
<dbReference type="SUPFAM" id="SSF56496">
    <property type="entry name" value="Fibrinogen C-terminal domain-like"/>
    <property type="match status" value="1"/>
</dbReference>
<dbReference type="PROSITE" id="PS51406">
    <property type="entry name" value="FIBRINOGEN_C_2"/>
    <property type="match status" value="1"/>
</dbReference>
<dbReference type="InterPro" id="IPR050373">
    <property type="entry name" value="Fibrinogen_C-term_domain"/>
</dbReference>
<dbReference type="SMART" id="SM00327">
    <property type="entry name" value="VWA"/>
    <property type="match status" value="1"/>
</dbReference>
<dbReference type="Pfam" id="PF00092">
    <property type="entry name" value="VWA"/>
    <property type="match status" value="1"/>
</dbReference>
<dbReference type="Gene3D" id="3.40.50.410">
    <property type="entry name" value="von Willebrand factor, type A domain"/>
    <property type="match status" value="1"/>
</dbReference>
<dbReference type="Gene3D" id="3.90.215.10">
    <property type="entry name" value="Gamma Fibrinogen, chain A, domain 1"/>
    <property type="match status" value="1"/>
</dbReference>
<organism evidence="4 5">
    <name type="scientific">Plectus sambesii</name>
    <dbReference type="NCBI Taxonomy" id="2011161"/>
    <lineage>
        <taxon>Eukaryota</taxon>
        <taxon>Metazoa</taxon>
        <taxon>Ecdysozoa</taxon>
        <taxon>Nematoda</taxon>
        <taxon>Chromadorea</taxon>
        <taxon>Plectida</taxon>
        <taxon>Plectina</taxon>
        <taxon>Plectoidea</taxon>
        <taxon>Plectidae</taxon>
        <taxon>Plectus</taxon>
    </lineage>
</organism>
<proteinExistence type="predicted"/>
<accession>A0A914XMF8</accession>
<dbReference type="PANTHER" id="PTHR19143">
    <property type="entry name" value="FIBRINOGEN/TENASCIN/ANGIOPOEITIN"/>
    <property type="match status" value="1"/>
</dbReference>
<evidence type="ECO:0000256" key="1">
    <source>
        <dbReference type="SAM" id="SignalP"/>
    </source>
</evidence>
<dbReference type="WBParaSite" id="PSAMB.scaffold916size38668.g9704.t1">
    <property type="protein sequence ID" value="PSAMB.scaffold916size38668.g9704.t1"/>
    <property type="gene ID" value="PSAMB.scaffold916size38668.g9704"/>
</dbReference>
<dbReference type="InterPro" id="IPR002035">
    <property type="entry name" value="VWF_A"/>
</dbReference>
<dbReference type="PROSITE" id="PS50234">
    <property type="entry name" value="VWFA"/>
    <property type="match status" value="1"/>
</dbReference>
<dbReference type="SMART" id="SM00186">
    <property type="entry name" value="FBG"/>
    <property type="match status" value="1"/>
</dbReference>
<feature type="chain" id="PRO_5037180355" evidence="1">
    <location>
        <begin position="18"/>
        <end position="488"/>
    </location>
</feature>
<evidence type="ECO:0000259" key="2">
    <source>
        <dbReference type="PROSITE" id="PS50234"/>
    </source>
</evidence>
<name>A0A914XMF8_9BILA</name>
<dbReference type="AlphaFoldDB" id="A0A914XMF8"/>
<evidence type="ECO:0000313" key="4">
    <source>
        <dbReference type="Proteomes" id="UP000887566"/>
    </source>
</evidence>
<feature type="domain" description="VWFA" evidence="2">
    <location>
        <begin position="38"/>
        <end position="220"/>
    </location>
</feature>
<dbReference type="GO" id="GO:0005615">
    <property type="term" value="C:extracellular space"/>
    <property type="evidence" value="ECO:0007669"/>
    <property type="project" value="TreeGrafter"/>
</dbReference>
<dbReference type="InterPro" id="IPR036056">
    <property type="entry name" value="Fibrinogen-like_C"/>
</dbReference>
<feature type="domain" description="Fibrinogen C-terminal" evidence="3">
    <location>
        <begin position="247"/>
        <end position="484"/>
    </location>
</feature>
<feature type="signal peptide" evidence="1">
    <location>
        <begin position="1"/>
        <end position="17"/>
    </location>
</feature>
<sequence>MFVPVVVLLATLGGSLAQVMTNQSCVGQPCILGTSFVDIALVIDTSTSISRAYFQAIQEFINLWASDYAIGAATNQVQFGFVTYGLWAASYGTFSTASASIATLNSVVEDLAYQNHPDRNLFDALTKVQNNLITGDSNSGWRENSKHLMVVFSGDSFTGPDYKTVAANLRTKFDKVVAVGLTQNAVTKQYLDLVELVGGDASNVFLIGGASGLKYIIPWLEFQACGVSSSGGSTPAGGATTTQSPGTTTAQQYYTCNDYYNMGQRTSGVYPINIGGTVTNVPCDMDSMGGWTVIQSRVDGSINFDVSYDVYRSPLGVAKYPFSDFWLGNENIHTLTNTYSLQLRVRTTDCDGTIQTARYTNFTIDGHDNLYTLHTNAMTDDSTATDAFNIVRFGATDQGRPFSTRATYNPAAVNGPSIGQKPADCKSLLYGGWWFGSCVPNLNGKWYAVNKPLCVDSIFPDGIRWSQGGNFSLPKTVMEVLPNSVTLY</sequence>
<reference evidence="5" key="1">
    <citation type="submission" date="2022-11" db="UniProtKB">
        <authorList>
            <consortium name="WormBaseParasite"/>
        </authorList>
    </citation>
    <scope>IDENTIFICATION</scope>
</reference>
<evidence type="ECO:0000313" key="5">
    <source>
        <dbReference type="WBParaSite" id="PSAMB.scaffold916size38668.g9704.t1"/>
    </source>
</evidence>
<dbReference type="CDD" id="cd01450">
    <property type="entry name" value="vWFA_subfamily_ECM"/>
    <property type="match status" value="1"/>
</dbReference>
<evidence type="ECO:0000259" key="3">
    <source>
        <dbReference type="PROSITE" id="PS51406"/>
    </source>
</evidence>
<dbReference type="PANTHER" id="PTHR19143:SF394">
    <property type="entry name" value="ANGIOPOIETIN-RELATED PROTEIN 3-LIKE"/>
    <property type="match status" value="1"/>
</dbReference>
<protein>
    <submittedName>
        <fullName evidence="5">VWFA domain-containing protein</fullName>
    </submittedName>
</protein>
<keyword evidence="1" id="KW-0732">Signal</keyword>